<dbReference type="PANTHER" id="PTHR33677:SF5">
    <property type="entry name" value="TRANSCRIPTIONAL REPRESSOR FRMR"/>
    <property type="match status" value="1"/>
</dbReference>
<protein>
    <submittedName>
        <fullName evidence="1">DNA-binding FrmR family transcriptional regulator</fullName>
    </submittedName>
</protein>
<dbReference type="AlphaFoldDB" id="A0A4R3KIV4"/>
<sequence length="88" mass="10032">MEYPTDVLNRMKRVEGQIRGVLKMMEDGKACEDVIHQLSAIRNAVDRIIVNVVGVDMGNCLVEHLKDKDQLDTDKIIKDTLQLLLKIK</sequence>
<dbReference type="GO" id="GO:0045892">
    <property type="term" value="P:negative regulation of DNA-templated transcription"/>
    <property type="evidence" value="ECO:0007669"/>
    <property type="project" value="UniProtKB-ARBA"/>
</dbReference>
<proteinExistence type="predicted"/>
<dbReference type="GO" id="GO:0046872">
    <property type="term" value="F:metal ion binding"/>
    <property type="evidence" value="ECO:0007669"/>
    <property type="project" value="InterPro"/>
</dbReference>
<dbReference type="InterPro" id="IPR003735">
    <property type="entry name" value="Metal_Tscrpt_repr"/>
</dbReference>
<dbReference type="Proteomes" id="UP000295788">
    <property type="component" value="Unassembled WGS sequence"/>
</dbReference>
<accession>A0A4R3KIV4</accession>
<evidence type="ECO:0000313" key="2">
    <source>
        <dbReference type="Proteomes" id="UP000295788"/>
    </source>
</evidence>
<organism evidence="1 2">
    <name type="scientific">Tepidibacillus fermentans</name>
    <dbReference type="NCBI Taxonomy" id="1281767"/>
    <lineage>
        <taxon>Bacteria</taxon>
        <taxon>Bacillati</taxon>
        <taxon>Bacillota</taxon>
        <taxon>Bacilli</taxon>
        <taxon>Bacillales</taxon>
        <taxon>Bacillaceae</taxon>
        <taxon>Tepidibacillus</taxon>
    </lineage>
</organism>
<dbReference type="Pfam" id="PF02583">
    <property type="entry name" value="Trns_repr_metal"/>
    <property type="match status" value="1"/>
</dbReference>
<gene>
    <name evidence="1" type="ORF">EDD72_10461</name>
</gene>
<dbReference type="EMBL" id="SMAB01000004">
    <property type="protein sequence ID" value="TCS83515.1"/>
    <property type="molecule type" value="Genomic_DNA"/>
</dbReference>
<evidence type="ECO:0000313" key="1">
    <source>
        <dbReference type="EMBL" id="TCS83515.1"/>
    </source>
</evidence>
<dbReference type="PANTHER" id="PTHR33677">
    <property type="entry name" value="TRANSCRIPTIONAL REPRESSOR FRMR-RELATED"/>
    <property type="match status" value="1"/>
</dbReference>
<dbReference type="RefSeq" id="WP_132767413.1">
    <property type="nucleotide sequence ID" value="NZ_SMAB01000004.1"/>
</dbReference>
<dbReference type="GO" id="GO:0003677">
    <property type="term" value="F:DNA binding"/>
    <property type="evidence" value="ECO:0007669"/>
    <property type="project" value="UniProtKB-KW"/>
</dbReference>
<reference evidence="1 2" key="1">
    <citation type="submission" date="2019-03" db="EMBL/GenBank/DDBJ databases">
        <title>Genomic Encyclopedia of Type Strains, Phase IV (KMG-IV): sequencing the most valuable type-strain genomes for metagenomic binning, comparative biology and taxonomic classification.</title>
        <authorList>
            <person name="Goeker M."/>
        </authorList>
    </citation>
    <scope>NUCLEOTIDE SEQUENCE [LARGE SCALE GENOMIC DNA]</scope>
    <source>
        <strain evidence="1 2">DSM 23802</strain>
    </source>
</reference>
<comment type="caution">
    <text evidence="1">The sequence shown here is derived from an EMBL/GenBank/DDBJ whole genome shotgun (WGS) entry which is preliminary data.</text>
</comment>
<name>A0A4R3KIV4_9BACI</name>
<keyword evidence="1" id="KW-0238">DNA-binding</keyword>
<dbReference type="InterPro" id="IPR038390">
    <property type="entry name" value="Metal_Tscrpt_repr_sf"/>
</dbReference>
<dbReference type="OrthoDB" id="9798732at2"/>
<dbReference type="Gene3D" id="1.20.58.1000">
    <property type="entry name" value="Metal-sensitive repressor, helix protomer"/>
    <property type="match status" value="1"/>
</dbReference>
<keyword evidence="2" id="KW-1185">Reference proteome</keyword>